<evidence type="ECO:0000256" key="1">
    <source>
        <dbReference type="ARBA" id="ARBA00022552"/>
    </source>
</evidence>
<dbReference type="GO" id="GO:0005634">
    <property type="term" value="C:nucleus"/>
    <property type="evidence" value="ECO:0007669"/>
    <property type="project" value="TreeGrafter"/>
</dbReference>
<feature type="region of interest" description="Disordered" evidence="5">
    <location>
        <begin position="298"/>
        <end position="330"/>
    </location>
</feature>
<dbReference type="AlphaFoldDB" id="A0A8J5XLE1"/>
<dbReference type="PANTHER" id="PTHR12801">
    <property type="entry name" value="RNA EXONUCLEASE REXO1 / RECO3 FAMILY MEMBER-RELATED"/>
    <property type="match status" value="1"/>
</dbReference>
<proteinExistence type="predicted"/>
<dbReference type="InterPro" id="IPR013520">
    <property type="entry name" value="Ribonucl_H"/>
</dbReference>
<dbReference type="InterPro" id="IPR047021">
    <property type="entry name" value="REXO1/3/4-like"/>
</dbReference>
<dbReference type="Gene3D" id="3.30.1370.50">
    <property type="entry name" value="R3H-like domain"/>
    <property type="match status" value="1"/>
</dbReference>
<protein>
    <recommendedName>
        <fullName evidence="6">Exonuclease domain-containing protein</fullName>
    </recommendedName>
</protein>
<dbReference type="Gene3D" id="3.30.420.10">
    <property type="entry name" value="Ribonuclease H-like superfamily/Ribonuclease H"/>
    <property type="match status" value="1"/>
</dbReference>
<feature type="domain" description="Exonuclease" evidence="6">
    <location>
        <begin position="3"/>
        <end position="170"/>
    </location>
</feature>
<keyword evidence="2" id="KW-0540">Nuclease</keyword>
<keyword evidence="3" id="KW-0378">Hydrolase</keyword>
<evidence type="ECO:0000256" key="2">
    <source>
        <dbReference type="ARBA" id="ARBA00022722"/>
    </source>
</evidence>
<dbReference type="Proteomes" id="UP000751190">
    <property type="component" value="Unassembled WGS sequence"/>
</dbReference>
<dbReference type="EMBL" id="JAGTXO010000018">
    <property type="protein sequence ID" value="KAG8462814.1"/>
    <property type="molecule type" value="Genomic_DNA"/>
</dbReference>
<dbReference type="GO" id="GO:0006364">
    <property type="term" value="P:rRNA processing"/>
    <property type="evidence" value="ECO:0007669"/>
    <property type="project" value="UniProtKB-KW"/>
</dbReference>
<dbReference type="Pfam" id="PF01424">
    <property type="entry name" value="R3H"/>
    <property type="match status" value="1"/>
</dbReference>
<comment type="function">
    <text evidence="4">Exoribonuclease involved in ribosome biosynthesis. Involved in the processing of ITS1, the internal transcribed spacer localized between the 18S and 5.8S rRNAs.</text>
</comment>
<dbReference type="Pfam" id="PF00929">
    <property type="entry name" value="RNase_T"/>
    <property type="match status" value="1"/>
</dbReference>
<dbReference type="OrthoDB" id="16516at2759"/>
<comment type="caution">
    <text evidence="7">The sequence shown here is derived from an EMBL/GenBank/DDBJ whole genome shotgun (WGS) entry which is preliminary data.</text>
</comment>
<evidence type="ECO:0000313" key="7">
    <source>
        <dbReference type="EMBL" id="KAG8462814.1"/>
    </source>
</evidence>
<organism evidence="7 8">
    <name type="scientific">Diacronema lutheri</name>
    <name type="common">Unicellular marine alga</name>
    <name type="synonym">Monochrysis lutheri</name>
    <dbReference type="NCBI Taxonomy" id="2081491"/>
    <lineage>
        <taxon>Eukaryota</taxon>
        <taxon>Haptista</taxon>
        <taxon>Haptophyta</taxon>
        <taxon>Pavlovophyceae</taxon>
        <taxon>Pavlovales</taxon>
        <taxon>Pavlovaceae</taxon>
        <taxon>Diacronema</taxon>
    </lineage>
</organism>
<dbReference type="CDD" id="cd02325">
    <property type="entry name" value="R3H"/>
    <property type="match status" value="1"/>
</dbReference>
<dbReference type="SMART" id="SM00479">
    <property type="entry name" value="EXOIII"/>
    <property type="match status" value="1"/>
</dbReference>
<name>A0A8J5XLE1_DIALT</name>
<dbReference type="GO" id="GO:0004527">
    <property type="term" value="F:exonuclease activity"/>
    <property type="evidence" value="ECO:0007669"/>
    <property type="project" value="InterPro"/>
</dbReference>
<evidence type="ECO:0000256" key="5">
    <source>
        <dbReference type="SAM" id="MobiDB-lite"/>
    </source>
</evidence>
<keyword evidence="1" id="KW-0698">rRNA processing</keyword>
<evidence type="ECO:0000256" key="3">
    <source>
        <dbReference type="ARBA" id="ARBA00022801"/>
    </source>
</evidence>
<dbReference type="SUPFAM" id="SSF53098">
    <property type="entry name" value="Ribonuclease H-like"/>
    <property type="match status" value="1"/>
</dbReference>
<dbReference type="InterPro" id="IPR036867">
    <property type="entry name" value="R3H_dom_sf"/>
</dbReference>
<evidence type="ECO:0000313" key="8">
    <source>
        <dbReference type="Proteomes" id="UP000751190"/>
    </source>
</evidence>
<dbReference type="SUPFAM" id="SSF82708">
    <property type="entry name" value="R3H domain"/>
    <property type="match status" value="1"/>
</dbReference>
<sequence length="395" mass="39991">MADGIGLDCEFVELMAGSRMAAARVAVVDASGATLLDVHVTHDPATVRDYHTRFSGVTQADVDGSRGPTAALADVQATVLGLARGRVLVGHNLFADLRALSLTPADFAAAGCARLDDTAALDWGARDSTRLRALADELLGEAIQTGEHCPVDDALAALRLHALHAAGGGCAPPLARAAASIVRRGSADAVEAVERVERVEVEWCRANVRALLAARLVDAAPAAAAVGAPAAAAAGDRARGAGGCSPLAGETVCVRFAPGLSKAQRALVHELAAELHLDSNSAGLGDARCVAVTGPAAAAGAERERGGRRAGHRRGGGGGGARAGAQRRTGAQLEPQLEARALALYRAAQADGGIGRAAGRLSRDEVREAVAREAAGGGALPAELARLAEEQLLQP</sequence>
<keyword evidence="8" id="KW-1185">Reference proteome</keyword>
<gene>
    <name evidence="7" type="ORF">KFE25_001587</name>
</gene>
<reference evidence="7" key="1">
    <citation type="submission" date="2021-05" db="EMBL/GenBank/DDBJ databases">
        <title>The genome of the haptophyte Pavlova lutheri (Diacronema luteri, Pavlovales) - a model for lipid biosynthesis in eukaryotic algae.</title>
        <authorList>
            <person name="Hulatt C.J."/>
            <person name="Posewitz M.C."/>
        </authorList>
    </citation>
    <scope>NUCLEOTIDE SEQUENCE</scope>
    <source>
        <strain evidence="7">NIVA-4/92</strain>
    </source>
</reference>
<dbReference type="PANTHER" id="PTHR12801:SF45">
    <property type="entry name" value="RNA EXONUCLEASE 4"/>
    <property type="match status" value="1"/>
</dbReference>
<accession>A0A8J5XLE1</accession>
<evidence type="ECO:0000259" key="6">
    <source>
        <dbReference type="SMART" id="SM00479"/>
    </source>
</evidence>
<dbReference type="InterPro" id="IPR036397">
    <property type="entry name" value="RNaseH_sf"/>
</dbReference>
<dbReference type="GO" id="GO:0003676">
    <property type="term" value="F:nucleic acid binding"/>
    <property type="evidence" value="ECO:0007669"/>
    <property type="project" value="InterPro"/>
</dbReference>
<evidence type="ECO:0000256" key="4">
    <source>
        <dbReference type="ARBA" id="ARBA00025599"/>
    </source>
</evidence>
<dbReference type="InterPro" id="IPR012337">
    <property type="entry name" value="RNaseH-like_sf"/>
</dbReference>
<dbReference type="InterPro" id="IPR001374">
    <property type="entry name" value="R3H_dom"/>
</dbReference>